<dbReference type="PANTHER" id="PTHR23028:SF53">
    <property type="entry name" value="ACYL_TRANSF_3 DOMAIN-CONTAINING PROTEIN"/>
    <property type="match status" value="1"/>
</dbReference>
<feature type="transmembrane region" description="Helical" evidence="1">
    <location>
        <begin position="165"/>
        <end position="187"/>
    </location>
</feature>
<feature type="transmembrane region" description="Helical" evidence="1">
    <location>
        <begin position="244"/>
        <end position="260"/>
    </location>
</feature>
<feature type="transmembrane region" description="Helical" evidence="1">
    <location>
        <begin position="266"/>
        <end position="284"/>
    </location>
</feature>
<evidence type="ECO:0000256" key="1">
    <source>
        <dbReference type="SAM" id="Phobius"/>
    </source>
</evidence>
<keyword evidence="4" id="KW-1185">Reference proteome</keyword>
<proteinExistence type="predicted"/>
<feature type="transmembrane region" description="Helical" evidence="1">
    <location>
        <begin position="32"/>
        <end position="52"/>
    </location>
</feature>
<name>A0A5N6MTS7_9MICC</name>
<evidence type="ECO:0000313" key="3">
    <source>
        <dbReference type="EMBL" id="KAD4060534.1"/>
    </source>
</evidence>
<keyword evidence="1" id="KW-0812">Transmembrane</keyword>
<comment type="caution">
    <text evidence="3">The sequence shown here is derived from an EMBL/GenBank/DDBJ whole genome shotgun (WGS) entry which is preliminary data.</text>
</comment>
<dbReference type="GO" id="GO:0009103">
    <property type="term" value="P:lipopolysaccharide biosynthetic process"/>
    <property type="evidence" value="ECO:0007669"/>
    <property type="project" value="TreeGrafter"/>
</dbReference>
<dbReference type="Pfam" id="PF01757">
    <property type="entry name" value="Acyl_transf_3"/>
    <property type="match status" value="1"/>
</dbReference>
<dbReference type="PANTHER" id="PTHR23028">
    <property type="entry name" value="ACETYLTRANSFERASE"/>
    <property type="match status" value="1"/>
</dbReference>
<dbReference type="EMBL" id="VTFX01000001">
    <property type="protein sequence ID" value="KAD4060534.1"/>
    <property type="molecule type" value="Genomic_DNA"/>
</dbReference>
<dbReference type="InterPro" id="IPR050879">
    <property type="entry name" value="Acyltransferase_3"/>
</dbReference>
<sequence length="362" mass="38434">MPGFLRRSLQNRRSSPLTLAELFDAGNNSLNAIRLIFSCLVVVSHAQVIGGLGEEPSLGGRTLGAWSVVGFFGISGYLITRSRLNGQPAARFFRARFLRIYPGFLVALLLVAFVFAPLSAVLGPGSSTFADSLTYVLRNLLLYPPFVSQTTIGTTLAEGGIWNGALWSLFWEACCYLGVGVLGLAALKSRRTGLLAIAFIFATGASLAAHTGLVPPSELTLAPPLVAAFAGGALLYVHAERIRVLPAVAVSTVLLAVSIGTGTAAVLAPLPFALLVFILGAVLPLQRVGAKRDLSYGIYIYGVPVQNLLEIWLPELPLPLYLILTFAVVVPLALASYTWIEAPAMRLKKSAPSTPPVRPVQV</sequence>
<keyword evidence="1" id="KW-0472">Membrane</keyword>
<feature type="transmembrane region" description="Helical" evidence="1">
    <location>
        <begin position="194"/>
        <end position="213"/>
    </location>
</feature>
<protein>
    <submittedName>
        <fullName evidence="3">Acyltransferase family protein</fullName>
    </submittedName>
</protein>
<organism evidence="3 4">
    <name type="scientific">Arthrobacter yangruifuii</name>
    <dbReference type="NCBI Taxonomy" id="2606616"/>
    <lineage>
        <taxon>Bacteria</taxon>
        <taxon>Bacillati</taxon>
        <taxon>Actinomycetota</taxon>
        <taxon>Actinomycetes</taxon>
        <taxon>Micrococcales</taxon>
        <taxon>Micrococcaceae</taxon>
        <taxon>Arthrobacter</taxon>
    </lineage>
</organism>
<feature type="transmembrane region" description="Helical" evidence="1">
    <location>
        <begin position="100"/>
        <end position="122"/>
    </location>
</feature>
<evidence type="ECO:0000259" key="2">
    <source>
        <dbReference type="Pfam" id="PF01757"/>
    </source>
</evidence>
<feature type="transmembrane region" description="Helical" evidence="1">
    <location>
        <begin position="58"/>
        <end position="79"/>
    </location>
</feature>
<feature type="transmembrane region" description="Helical" evidence="1">
    <location>
        <begin position="296"/>
        <end position="314"/>
    </location>
</feature>
<feature type="domain" description="Acyltransferase 3" evidence="2">
    <location>
        <begin position="27"/>
        <end position="335"/>
    </location>
</feature>
<keyword evidence="3" id="KW-0012">Acyltransferase</keyword>
<dbReference type="AlphaFoldDB" id="A0A5N6MTS7"/>
<dbReference type="Proteomes" id="UP000326852">
    <property type="component" value="Unassembled WGS sequence"/>
</dbReference>
<dbReference type="GO" id="GO:0016747">
    <property type="term" value="F:acyltransferase activity, transferring groups other than amino-acyl groups"/>
    <property type="evidence" value="ECO:0007669"/>
    <property type="project" value="InterPro"/>
</dbReference>
<feature type="transmembrane region" description="Helical" evidence="1">
    <location>
        <begin position="219"/>
        <end position="237"/>
    </location>
</feature>
<keyword evidence="1" id="KW-1133">Transmembrane helix</keyword>
<gene>
    <name evidence="3" type="ORF">GD627_05765</name>
</gene>
<evidence type="ECO:0000313" key="4">
    <source>
        <dbReference type="Proteomes" id="UP000326852"/>
    </source>
</evidence>
<dbReference type="InterPro" id="IPR002656">
    <property type="entry name" value="Acyl_transf_3_dom"/>
</dbReference>
<accession>A0A5N6MTS7</accession>
<dbReference type="GO" id="GO:0016020">
    <property type="term" value="C:membrane"/>
    <property type="evidence" value="ECO:0007669"/>
    <property type="project" value="TreeGrafter"/>
</dbReference>
<keyword evidence="3" id="KW-0808">Transferase</keyword>
<reference evidence="3 4" key="1">
    <citation type="submission" date="2019-08" db="EMBL/GenBank/DDBJ databases">
        <title>Arthrobacter sp. nov., isolated from plateau pika and Tibetan wild ass.</title>
        <authorList>
            <person name="Ge Y."/>
        </authorList>
    </citation>
    <scope>NUCLEOTIDE SEQUENCE [LARGE SCALE GENOMIC DNA]</scope>
    <source>
        <strain evidence="3 4">785</strain>
    </source>
</reference>
<feature type="transmembrane region" description="Helical" evidence="1">
    <location>
        <begin position="320"/>
        <end position="340"/>
    </location>
</feature>